<evidence type="ECO:0000256" key="6">
    <source>
        <dbReference type="ARBA" id="ARBA00023125"/>
    </source>
</evidence>
<evidence type="ECO:0000259" key="8">
    <source>
        <dbReference type="PROSITE" id="PS50949"/>
    </source>
</evidence>
<evidence type="ECO:0000256" key="4">
    <source>
        <dbReference type="ARBA" id="ARBA00022898"/>
    </source>
</evidence>
<dbReference type="STRING" id="1886670.PTI45_02632"/>
<evidence type="ECO:0000256" key="5">
    <source>
        <dbReference type="ARBA" id="ARBA00023015"/>
    </source>
</evidence>
<dbReference type="GO" id="GO:0003700">
    <property type="term" value="F:DNA-binding transcription factor activity"/>
    <property type="evidence" value="ECO:0007669"/>
    <property type="project" value="InterPro"/>
</dbReference>
<dbReference type="AlphaFoldDB" id="A0A1E3L2T2"/>
<dbReference type="InterPro" id="IPR036388">
    <property type="entry name" value="WH-like_DNA-bd_sf"/>
</dbReference>
<evidence type="ECO:0000313" key="9">
    <source>
        <dbReference type="EMBL" id="ODP27994.1"/>
    </source>
</evidence>
<dbReference type="CDD" id="cd07377">
    <property type="entry name" value="WHTH_GntR"/>
    <property type="match status" value="1"/>
</dbReference>
<gene>
    <name evidence="9" type="ORF">PTI45_02632</name>
</gene>
<accession>A0A1E3L2T2</accession>
<dbReference type="InterPro" id="IPR036390">
    <property type="entry name" value="WH_DNA-bd_sf"/>
</dbReference>
<evidence type="ECO:0000256" key="7">
    <source>
        <dbReference type="ARBA" id="ARBA00023163"/>
    </source>
</evidence>
<dbReference type="GO" id="GO:0030170">
    <property type="term" value="F:pyridoxal phosphate binding"/>
    <property type="evidence" value="ECO:0007669"/>
    <property type="project" value="InterPro"/>
</dbReference>
<dbReference type="InterPro" id="IPR015422">
    <property type="entry name" value="PyrdxlP-dep_Trfase_small"/>
</dbReference>
<dbReference type="Gene3D" id="3.40.640.10">
    <property type="entry name" value="Type I PLP-dependent aspartate aminotransferase-like (Major domain)"/>
    <property type="match status" value="1"/>
</dbReference>
<keyword evidence="4" id="KW-0663">Pyridoxal phosphate</keyword>
<evidence type="ECO:0000256" key="1">
    <source>
        <dbReference type="ARBA" id="ARBA00001933"/>
    </source>
</evidence>
<dbReference type="Proteomes" id="UP000094578">
    <property type="component" value="Unassembled WGS sequence"/>
</dbReference>
<dbReference type="Gene3D" id="1.10.10.10">
    <property type="entry name" value="Winged helix-like DNA-binding domain superfamily/Winged helix DNA-binding domain"/>
    <property type="match status" value="1"/>
</dbReference>
<keyword evidence="10" id="KW-1185">Reference proteome</keyword>
<organism evidence="9 10">
    <name type="scientific">Paenibacillus nuruki</name>
    <dbReference type="NCBI Taxonomy" id="1886670"/>
    <lineage>
        <taxon>Bacteria</taxon>
        <taxon>Bacillati</taxon>
        <taxon>Bacillota</taxon>
        <taxon>Bacilli</taxon>
        <taxon>Bacillales</taxon>
        <taxon>Paenibacillaceae</taxon>
        <taxon>Paenibacillus</taxon>
    </lineage>
</organism>
<dbReference type="Gene3D" id="3.90.1150.10">
    <property type="entry name" value="Aspartate Aminotransferase, domain 1"/>
    <property type="match status" value="1"/>
</dbReference>
<feature type="domain" description="HTH gntR-type" evidence="8">
    <location>
        <begin position="28"/>
        <end position="96"/>
    </location>
</feature>
<dbReference type="Pfam" id="PF00155">
    <property type="entry name" value="Aminotran_1_2"/>
    <property type="match status" value="1"/>
</dbReference>
<protein>
    <submittedName>
        <fullName evidence="9">Arginine--pyruvate transaminase AruH</fullName>
    </submittedName>
</protein>
<dbReference type="EMBL" id="MDER01000044">
    <property type="protein sequence ID" value="ODP27994.1"/>
    <property type="molecule type" value="Genomic_DNA"/>
</dbReference>
<dbReference type="InterPro" id="IPR004839">
    <property type="entry name" value="Aminotransferase_I/II_large"/>
</dbReference>
<proteinExistence type="inferred from homology"/>
<evidence type="ECO:0000256" key="3">
    <source>
        <dbReference type="ARBA" id="ARBA00022576"/>
    </source>
</evidence>
<dbReference type="PROSITE" id="PS50949">
    <property type="entry name" value="HTH_GNTR"/>
    <property type="match status" value="1"/>
</dbReference>
<dbReference type="GO" id="GO:0003677">
    <property type="term" value="F:DNA binding"/>
    <property type="evidence" value="ECO:0007669"/>
    <property type="project" value="UniProtKB-KW"/>
</dbReference>
<keyword evidence="5" id="KW-0805">Transcription regulation</keyword>
<dbReference type="InterPro" id="IPR015421">
    <property type="entry name" value="PyrdxlP-dep_Trfase_major"/>
</dbReference>
<dbReference type="InterPro" id="IPR000524">
    <property type="entry name" value="Tscrpt_reg_HTH_GntR"/>
</dbReference>
<keyword evidence="6" id="KW-0238">DNA-binding</keyword>
<dbReference type="GO" id="GO:0008483">
    <property type="term" value="F:transaminase activity"/>
    <property type="evidence" value="ECO:0007669"/>
    <property type="project" value="UniProtKB-KW"/>
</dbReference>
<dbReference type="InterPro" id="IPR015424">
    <property type="entry name" value="PyrdxlP-dep_Trfase"/>
</dbReference>
<comment type="similarity">
    <text evidence="2">In the C-terminal section; belongs to the class-I pyridoxal-phosphate-dependent aminotransferase family.</text>
</comment>
<dbReference type="SMART" id="SM00345">
    <property type="entry name" value="HTH_GNTR"/>
    <property type="match status" value="1"/>
</dbReference>
<sequence>MTNKPLTEPQKKQSDSIVDTVLSGQHGKHSFQTVYTYIHTRIQRGDWQAHAKLPSVRQLAEDTGMHRLTIFKAYQHLKDDGHVYARDKSGYYVQPPTLQVLTNEAELGLPLFQGNLGDLHRIQVKYQFSQALITPNLLPNHYFAEYVKQVFDLYPKLLGTYAPAQGDLELREMLQHYFTDTSQFHVHADEILITTGAQQAISLIAEVWIRPGDHVLIESPAYASALDVFQQKGARLVPMTINANGYDLAQIEQAMKQYKPRFFYLNPTFHNPTGICISAEQRKQLVDLAAQYHCLLIEDDTCQDIYFGQKPPLPLFAYDTEGYTIYIRSFSKYVSPGLRIACIVARPEWFTSLLAAKSLADGGTPLLNQKVFLHYFTSTRLQQHIEKLRIALRIRFEMMDEELSSTGWYYEPPQGGFNLWVRLPDHLSVPELLARCLKQSISFVPGSLFDHHESSKQYIRLCFSFASEQEIRTGIQQLVAIAKDMESNSSE</sequence>
<dbReference type="SUPFAM" id="SSF53383">
    <property type="entry name" value="PLP-dependent transferases"/>
    <property type="match status" value="1"/>
</dbReference>
<dbReference type="CDD" id="cd00609">
    <property type="entry name" value="AAT_like"/>
    <property type="match status" value="1"/>
</dbReference>
<keyword evidence="3" id="KW-0032">Aminotransferase</keyword>
<comment type="caution">
    <text evidence="9">The sequence shown here is derived from an EMBL/GenBank/DDBJ whole genome shotgun (WGS) entry which is preliminary data.</text>
</comment>
<dbReference type="Pfam" id="PF00392">
    <property type="entry name" value="GntR"/>
    <property type="match status" value="1"/>
</dbReference>
<dbReference type="PANTHER" id="PTHR46577">
    <property type="entry name" value="HTH-TYPE TRANSCRIPTIONAL REGULATORY PROTEIN GABR"/>
    <property type="match status" value="1"/>
</dbReference>
<reference evidence="9 10" key="1">
    <citation type="submission" date="2016-08" db="EMBL/GenBank/DDBJ databases">
        <title>Genome sequencing of Paenibacillus sp. TI45-13ar, isolated from Korean traditional nuruk.</title>
        <authorList>
            <person name="Kim S.-J."/>
        </authorList>
    </citation>
    <scope>NUCLEOTIDE SEQUENCE [LARGE SCALE GENOMIC DNA]</scope>
    <source>
        <strain evidence="9 10">TI45-13ar</strain>
    </source>
</reference>
<dbReference type="InterPro" id="IPR051446">
    <property type="entry name" value="HTH_trans_reg/aminotransferase"/>
</dbReference>
<keyword evidence="7" id="KW-0804">Transcription</keyword>
<dbReference type="PATRIC" id="fig|1886670.3.peg.2676"/>
<dbReference type="SUPFAM" id="SSF46785">
    <property type="entry name" value="Winged helix' DNA-binding domain"/>
    <property type="match status" value="1"/>
</dbReference>
<evidence type="ECO:0000256" key="2">
    <source>
        <dbReference type="ARBA" id="ARBA00005384"/>
    </source>
</evidence>
<keyword evidence="3" id="KW-0808">Transferase</keyword>
<evidence type="ECO:0000313" key="10">
    <source>
        <dbReference type="Proteomes" id="UP000094578"/>
    </source>
</evidence>
<name>A0A1E3L2T2_9BACL</name>
<dbReference type="PANTHER" id="PTHR46577:SF1">
    <property type="entry name" value="HTH-TYPE TRANSCRIPTIONAL REGULATORY PROTEIN GABR"/>
    <property type="match status" value="1"/>
</dbReference>
<keyword evidence="9" id="KW-0670">Pyruvate</keyword>
<dbReference type="RefSeq" id="WP_083243522.1">
    <property type="nucleotide sequence ID" value="NZ_MDER01000044.1"/>
</dbReference>
<comment type="cofactor">
    <cofactor evidence="1">
        <name>pyridoxal 5'-phosphate</name>
        <dbReference type="ChEBI" id="CHEBI:597326"/>
    </cofactor>
</comment>